<comment type="caution">
    <text evidence="1">The sequence shown here is derived from an EMBL/GenBank/DDBJ whole genome shotgun (WGS) entry which is preliminary data.</text>
</comment>
<dbReference type="SUPFAM" id="SSF53335">
    <property type="entry name" value="S-adenosyl-L-methionine-dependent methyltransferases"/>
    <property type="match status" value="1"/>
</dbReference>
<protein>
    <submittedName>
        <fullName evidence="1">Uncharacterized protein</fullName>
    </submittedName>
</protein>
<dbReference type="AlphaFoldDB" id="A0A0F9DWE8"/>
<evidence type="ECO:0000313" key="1">
    <source>
        <dbReference type="EMBL" id="KKL58081.1"/>
    </source>
</evidence>
<organism evidence="1">
    <name type="scientific">marine sediment metagenome</name>
    <dbReference type="NCBI Taxonomy" id="412755"/>
    <lineage>
        <taxon>unclassified sequences</taxon>
        <taxon>metagenomes</taxon>
        <taxon>ecological metagenomes</taxon>
    </lineage>
</organism>
<name>A0A0F9DWE8_9ZZZZ</name>
<dbReference type="InterPro" id="IPR029063">
    <property type="entry name" value="SAM-dependent_MTases_sf"/>
</dbReference>
<accession>A0A0F9DWE8</accession>
<dbReference type="EMBL" id="LAZR01029946">
    <property type="protein sequence ID" value="KKL58081.1"/>
    <property type="molecule type" value="Genomic_DNA"/>
</dbReference>
<gene>
    <name evidence="1" type="ORF">LCGC14_2228960</name>
</gene>
<sequence length="104" mass="11824">MDQEKHNRIIANLKKAFNIAYKGKKSQSLRYIYREVYGDDYPEEADPDSYVTVTELQNFARHLDVGLGGTFIDLACGRGGPGMWIARKIGANFHEKNPYSILNI</sequence>
<reference evidence="1" key="1">
    <citation type="journal article" date="2015" name="Nature">
        <title>Complex archaea that bridge the gap between prokaryotes and eukaryotes.</title>
        <authorList>
            <person name="Spang A."/>
            <person name="Saw J.H."/>
            <person name="Jorgensen S.L."/>
            <person name="Zaremba-Niedzwiedzka K."/>
            <person name="Martijn J."/>
            <person name="Lind A.E."/>
            <person name="van Eijk R."/>
            <person name="Schleper C."/>
            <person name="Guy L."/>
            <person name="Ettema T.J."/>
        </authorList>
    </citation>
    <scope>NUCLEOTIDE SEQUENCE</scope>
</reference>
<proteinExistence type="predicted"/>